<evidence type="ECO:0000313" key="1">
    <source>
        <dbReference type="EMBL" id="EKC36660.1"/>
    </source>
</evidence>
<sequence>MQNGQKICFDIIGSFIFELKRNIQMLCFHWKRRNSYVNDLEKKILQSEFTLMFSNQINANISTWSRTWGCEK</sequence>
<organism evidence="1">
    <name type="scientific">Magallana gigas</name>
    <name type="common">Pacific oyster</name>
    <name type="synonym">Crassostrea gigas</name>
    <dbReference type="NCBI Taxonomy" id="29159"/>
    <lineage>
        <taxon>Eukaryota</taxon>
        <taxon>Metazoa</taxon>
        <taxon>Spiralia</taxon>
        <taxon>Lophotrochozoa</taxon>
        <taxon>Mollusca</taxon>
        <taxon>Bivalvia</taxon>
        <taxon>Autobranchia</taxon>
        <taxon>Pteriomorphia</taxon>
        <taxon>Ostreida</taxon>
        <taxon>Ostreoidea</taxon>
        <taxon>Ostreidae</taxon>
        <taxon>Magallana</taxon>
    </lineage>
</organism>
<proteinExistence type="predicted"/>
<dbReference type="AlphaFoldDB" id="K1R623"/>
<dbReference type="EMBL" id="JH818398">
    <property type="protein sequence ID" value="EKC36660.1"/>
    <property type="molecule type" value="Genomic_DNA"/>
</dbReference>
<dbReference type="InParanoid" id="K1R623"/>
<protein>
    <submittedName>
        <fullName evidence="1">Uncharacterized protein</fullName>
    </submittedName>
</protein>
<name>K1R623_MAGGI</name>
<dbReference type="HOGENOM" id="CLU_2724693_0_0_1"/>
<reference evidence="1" key="1">
    <citation type="journal article" date="2012" name="Nature">
        <title>The oyster genome reveals stress adaptation and complexity of shell formation.</title>
        <authorList>
            <person name="Zhang G."/>
            <person name="Fang X."/>
            <person name="Guo X."/>
            <person name="Li L."/>
            <person name="Luo R."/>
            <person name="Xu F."/>
            <person name="Yang P."/>
            <person name="Zhang L."/>
            <person name="Wang X."/>
            <person name="Qi H."/>
            <person name="Xiong Z."/>
            <person name="Que H."/>
            <person name="Xie Y."/>
            <person name="Holland P.W."/>
            <person name="Paps J."/>
            <person name="Zhu Y."/>
            <person name="Wu F."/>
            <person name="Chen Y."/>
            <person name="Wang J."/>
            <person name="Peng C."/>
            <person name="Meng J."/>
            <person name="Yang L."/>
            <person name="Liu J."/>
            <person name="Wen B."/>
            <person name="Zhang N."/>
            <person name="Huang Z."/>
            <person name="Zhu Q."/>
            <person name="Feng Y."/>
            <person name="Mount A."/>
            <person name="Hedgecock D."/>
            <person name="Xu Z."/>
            <person name="Liu Y."/>
            <person name="Domazet-Loso T."/>
            <person name="Du Y."/>
            <person name="Sun X."/>
            <person name="Zhang S."/>
            <person name="Liu B."/>
            <person name="Cheng P."/>
            <person name="Jiang X."/>
            <person name="Li J."/>
            <person name="Fan D."/>
            <person name="Wang W."/>
            <person name="Fu W."/>
            <person name="Wang T."/>
            <person name="Wang B."/>
            <person name="Zhang J."/>
            <person name="Peng Z."/>
            <person name="Li Y."/>
            <person name="Li N."/>
            <person name="Wang J."/>
            <person name="Chen M."/>
            <person name="He Y."/>
            <person name="Tan F."/>
            <person name="Song X."/>
            <person name="Zheng Q."/>
            <person name="Huang R."/>
            <person name="Yang H."/>
            <person name="Du X."/>
            <person name="Chen L."/>
            <person name="Yang M."/>
            <person name="Gaffney P.M."/>
            <person name="Wang S."/>
            <person name="Luo L."/>
            <person name="She Z."/>
            <person name="Ming Y."/>
            <person name="Huang W."/>
            <person name="Zhang S."/>
            <person name="Huang B."/>
            <person name="Zhang Y."/>
            <person name="Qu T."/>
            <person name="Ni P."/>
            <person name="Miao G."/>
            <person name="Wang J."/>
            <person name="Wang Q."/>
            <person name="Steinberg C.E."/>
            <person name="Wang H."/>
            <person name="Li N."/>
            <person name="Qian L."/>
            <person name="Zhang G."/>
            <person name="Li Y."/>
            <person name="Yang H."/>
            <person name="Liu X."/>
            <person name="Wang J."/>
            <person name="Yin Y."/>
            <person name="Wang J."/>
        </authorList>
    </citation>
    <scope>NUCLEOTIDE SEQUENCE [LARGE SCALE GENOMIC DNA]</scope>
    <source>
        <strain evidence="1">05x7-T-G4-1.051#20</strain>
    </source>
</reference>
<accession>K1R623</accession>
<gene>
    <name evidence="1" type="ORF">CGI_10015040</name>
</gene>